<keyword evidence="2" id="KW-1185">Reference proteome</keyword>
<name>A0A9E7JUH8_9LILI</name>
<sequence length="60" mass="7078">MRFPSFFYQTHAVNWVNSCKDCIKNHQPQGKEFKKCKLQDTLYILSCLLCKTSRRFTSTG</sequence>
<evidence type="ECO:0000313" key="2">
    <source>
        <dbReference type="Proteomes" id="UP001055439"/>
    </source>
</evidence>
<dbReference type="Proteomes" id="UP001055439">
    <property type="component" value="Chromosome 4"/>
</dbReference>
<proteinExistence type="predicted"/>
<dbReference type="AlphaFoldDB" id="A0A9E7JUH8"/>
<reference evidence="1" key="1">
    <citation type="submission" date="2022-05" db="EMBL/GenBank/DDBJ databases">
        <title>The Musa troglodytarum L. genome provides insights into the mechanism of non-climacteric behaviour and enrichment of carotenoids.</title>
        <authorList>
            <person name="Wang J."/>
        </authorList>
    </citation>
    <scope>NUCLEOTIDE SEQUENCE</scope>
    <source>
        <tissue evidence="1">Leaf</tissue>
    </source>
</reference>
<accession>A0A9E7JUH8</accession>
<organism evidence="1 2">
    <name type="scientific">Musa troglodytarum</name>
    <name type="common">fe'i banana</name>
    <dbReference type="NCBI Taxonomy" id="320322"/>
    <lineage>
        <taxon>Eukaryota</taxon>
        <taxon>Viridiplantae</taxon>
        <taxon>Streptophyta</taxon>
        <taxon>Embryophyta</taxon>
        <taxon>Tracheophyta</taxon>
        <taxon>Spermatophyta</taxon>
        <taxon>Magnoliopsida</taxon>
        <taxon>Liliopsida</taxon>
        <taxon>Zingiberales</taxon>
        <taxon>Musaceae</taxon>
        <taxon>Musa</taxon>
    </lineage>
</organism>
<protein>
    <submittedName>
        <fullName evidence="1">Uncharacterized protein</fullName>
    </submittedName>
</protein>
<gene>
    <name evidence="1" type="ORF">MUK42_36414</name>
</gene>
<evidence type="ECO:0000313" key="1">
    <source>
        <dbReference type="EMBL" id="URD94862.1"/>
    </source>
</evidence>
<dbReference type="EMBL" id="CP097506">
    <property type="protein sequence ID" value="URD94862.1"/>
    <property type="molecule type" value="Genomic_DNA"/>
</dbReference>